<evidence type="ECO:0000256" key="6">
    <source>
        <dbReference type="SAM" id="SignalP"/>
    </source>
</evidence>
<keyword evidence="9" id="KW-1185">Reference proteome</keyword>
<gene>
    <name evidence="8" type="ORF">OEA41_004657</name>
</gene>
<keyword evidence="4" id="KW-0378">Hydrolase</keyword>
<dbReference type="EMBL" id="JASNWA010000010">
    <property type="protein sequence ID" value="KAK3168211.1"/>
    <property type="molecule type" value="Genomic_DNA"/>
</dbReference>
<proteinExistence type="inferred from homology"/>
<dbReference type="Pfam" id="PF26113">
    <property type="entry name" value="GH16_XgeA"/>
    <property type="match status" value="1"/>
</dbReference>
<feature type="domain" description="GH16" evidence="7">
    <location>
        <begin position="33"/>
        <end position="283"/>
    </location>
</feature>
<comment type="catalytic activity">
    <reaction evidence="1">
        <text>Endohydrolysis of (1-&gt;3)- or (1-&gt;4)-linkages in beta-D-glucans when the glucose residue whose reducing group is involved in the linkage to be hydrolyzed is itself substituted at C-3.</text>
        <dbReference type="EC" id="3.2.1.6"/>
    </reaction>
</comment>
<keyword evidence="6" id="KW-0732">Signal</keyword>
<dbReference type="GO" id="GO:0009251">
    <property type="term" value="P:glucan catabolic process"/>
    <property type="evidence" value="ECO:0007669"/>
    <property type="project" value="TreeGrafter"/>
</dbReference>
<evidence type="ECO:0000256" key="3">
    <source>
        <dbReference type="ARBA" id="ARBA00012599"/>
    </source>
</evidence>
<organism evidence="8 9">
    <name type="scientific">Lepraria neglecta</name>
    <dbReference type="NCBI Taxonomy" id="209136"/>
    <lineage>
        <taxon>Eukaryota</taxon>
        <taxon>Fungi</taxon>
        <taxon>Dikarya</taxon>
        <taxon>Ascomycota</taxon>
        <taxon>Pezizomycotina</taxon>
        <taxon>Lecanoromycetes</taxon>
        <taxon>OSLEUM clade</taxon>
        <taxon>Lecanoromycetidae</taxon>
        <taxon>Lecanorales</taxon>
        <taxon>Lecanorineae</taxon>
        <taxon>Stereocaulaceae</taxon>
        <taxon>Lepraria</taxon>
    </lineage>
</organism>
<evidence type="ECO:0000256" key="5">
    <source>
        <dbReference type="ARBA" id="ARBA00023295"/>
    </source>
</evidence>
<protein>
    <recommendedName>
        <fullName evidence="3">endo-1,3(4)-beta-glucanase</fullName>
        <ecNumber evidence="3">3.2.1.6</ecNumber>
    </recommendedName>
</protein>
<dbReference type="EC" id="3.2.1.6" evidence="3"/>
<keyword evidence="5" id="KW-0326">Glycosidase</keyword>
<comment type="caution">
    <text evidence="8">The sequence shown here is derived from an EMBL/GenBank/DDBJ whole genome shotgun (WGS) entry which is preliminary data.</text>
</comment>
<dbReference type="Gene3D" id="2.60.120.200">
    <property type="match status" value="1"/>
</dbReference>
<dbReference type="GO" id="GO:0052861">
    <property type="term" value="F:endo-1,3(4)-beta-glucanase activity"/>
    <property type="evidence" value="ECO:0007669"/>
    <property type="project" value="UniProtKB-EC"/>
</dbReference>
<evidence type="ECO:0000256" key="4">
    <source>
        <dbReference type="ARBA" id="ARBA00022801"/>
    </source>
</evidence>
<reference evidence="8" key="1">
    <citation type="submission" date="2022-11" db="EMBL/GenBank/DDBJ databases">
        <title>Chromosomal genome sequence assembly and mating type (MAT) locus characterization of the leprose asexual lichenized fungus Lepraria neglecta (Nyl.) Erichsen.</title>
        <authorList>
            <person name="Allen J.L."/>
            <person name="Pfeffer B."/>
        </authorList>
    </citation>
    <scope>NUCLEOTIDE SEQUENCE</scope>
    <source>
        <strain evidence="8">Allen 5258</strain>
    </source>
</reference>
<evidence type="ECO:0000313" key="8">
    <source>
        <dbReference type="EMBL" id="KAK3168211.1"/>
    </source>
</evidence>
<name>A0AAD9YYB8_9LECA</name>
<dbReference type="CDD" id="cd02181">
    <property type="entry name" value="GH16_fungal_Lam16A_glucanase"/>
    <property type="match status" value="1"/>
</dbReference>
<comment type="similarity">
    <text evidence="2">Belongs to the glycosyl hydrolase 16 family.</text>
</comment>
<dbReference type="PROSITE" id="PS51762">
    <property type="entry name" value="GH16_2"/>
    <property type="match status" value="1"/>
</dbReference>
<evidence type="ECO:0000256" key="2">
    <source>
        <dbReference type="ARBA" id="ARBA00006865"/>
    </source>
</evidence>
<sequence length="333" mass="35719">MMFSHTFAGLVIGSIFIQTTLAGYVLSEDFTKDAFFGNFTPFTEDDPTNGFVKYLDYTDAIKQGLMASVSNFAGANYMGVDNTSQPTTGRPSMRITSTKTYNKGLFIADIAHMPVGCGTWPAFWLIGPNWPAGGEVDILEGVNLQSSNQMTVHTNAGCEISNTGMTGTVNTTNCDVNAPNQAKNAGCAVLSKSTNNFGAGFNSIGGGVYATEWTSDAISIWFFPRSGIPSDITSLAPNPSGWGMPLAKFAGSCNIDQHFQNMNMVFDTTFCGQWAGADHVWAASNCSSMTSTCNAHVQLMPSAFTEAYWLVNGVRVYQQGQAGTRKRGVSADW</sequence>
<dbReference type="Proteomes" id="UP001276659">
    <property type="component" value="Unassembled WGS sequence"/>
</dbReference>
<feature type="signal peptide" evidence="6">
    <location>
        <begin position="1"/>
        <end position="22"/>
    </location>
</feature>
<accession>A0AAD9YYB8</accession>
<dbReference type="InterPro" id="IPR013320">
    <property type="entry name" value="ConA-like_dom_sf"/>
</dbReference>
<feature type="chain" id="PRO_5041968512" description="endo-1,3(4)-beta-glucanase" evidence="6">
    <location>
        <begin position="23"/>
        <end position="333"/>
    </location>
</feature>
<evidence type="ECO:0000256" key="1">
    <source>
        <dbReference type="ARBA" id="ARBA00000124"/>
    </source>
</evidence>
<dbReference type="InterPro" id="IPR000757">
    <property type="entry name" value="Beta-glucanase-like"/>
</dbReference>
<dbReference type="AlphaFoldDB" id="A0AAD9YYB8"/>
<dbReference type="PANTHER" id="PTHR10963:SF24">
    <property type="entry name" value="GLYCOSIDASE C21B10.07-RELATED"/>
    <property type="match status" value="1"/>
</dbReference>
<dbReference type="InterPro" id="IPR050546">
    <property type="entry name" value="Glycosyl_Hydrlase_16"/>
</dbReference>
<dbReference type="SUPFAM" id="SSF49899">
    <property type="entry name" value="Concanavalin A-like lectins/glucanases"/>
    <property type="match status" value="1"/>
</dbReference>
<evidence type="ECO:0000259" key="7">
    <source>
        <dbReference type="PROSITE" id="PS51762"/>
    </source>
</evidence>
<evidence type="ECO:0000313" key="9">
    <source>
        <dbReference type="Proteomes" id="UP001276659"/>
    </source>
</evidence>
<dbReference type="PANTHER" id="PTHR10963">
    <property type="entry name" value="GLYCOSYL HYDROLASE-RELATED"/>
    <property type="match status" value="1"/>
</dbReference>
<dbReference type="FunFam" id="2.60.120.200:FF:000114">
    <property type="entry name" value="Probable endo-1,3(4)-beta-glucanase NFIA_089530"/>
    <property type="match status" value="1"/>
</dbReference>